<evidence type="ECO:0000256" key="2">
    <source>
        <dbReference type="ARBA" id="ARBA00022676"/>
    </source>
</evidence>
<dbReference type="Pfam" id="PF13641">
    <property type="entry name" value="Glyco_tranf_2_3"/>
    <property type="match status" value="1"/>
</dbReference>
<keyword evidence="2" id="KW-0328">Glycosyltransferase</keyword>
<protein>
    <submittedName>
        <fullName evidence="4">Glycosyl transferase</fullName>
    </submittedName>
</protein>
<evidence type="ECO:0000256" key="1">
    <source>
        <dbReference type="ARBA" id="ARBA00006739"/>
    </source>
</evidence>
<dbReference type="Proteomes" id="UP000382577">
    <property type="component" value="Unassembled WGS sequence"/>
</dbReference>
<dbReference type="PANTHER" id="PTHR43179">
    <property type="entry name" value="RHAMNOSYLTRANSFERASE WBBL"/>
    <property type="match status" value="1"/>
</dbReference>
<dbReference type="GO" id="GO:0016757">
    <property type="term" value="F:glycosyltransferase activity"/>
    <property type="evidence" value="ECO:0007669"/>
    <property type="project" value="UniProtKB-KW"/>
</dbReference>
<name>A0A5E4W9Q8_9BURK</name>
<organism evidence="4 5">
    <name type="scientific">Pandoraea fibrosis</name>
    <dbReference type="NCBI Taxonomy" id="1891094"/>
    <lineage>
        <taxon>Bacteria</taxon>
        <taxon>Pseudomonadati</taxon>
        <taxon>Pseudomonadota</taxon>
        <taxon>Betaproteobacteria</taxon>
        <taxon>Burkholderiales</taxon>
        <taxon>Burkholderiaceae</taxon>
        <taxon>Pandoraea</taxon>
    </lineage>
</organism>
<dbReference type="InterPro" id="IPR029044">
    <property type="entry name" value="Nucleotide-diphossugar_trans"/>
</dbReference>
<evidence type="ECO:0000313" key="4">
    <source>
        <dbReference type="EMBL" id="VVE21442.1"/>
    </source>
</evidence>
<gene>
    <name evidence="4" type="ORF">PFI31113_03130</name>
</gene>
<dbReference type="SUPFAM" id="SSF53448">
    <property type="entry name" value="Nucleotide-diphospho-sugar transferases"/>
    <property type="match status" value="1"/>
</dbReference>
<dbReference type="EMBL" id="CABPRW010000007">
    <property type="protein sequence ID" value="VVE21442.1"/>
    <property type="molecule type" value="Genomic_DNA"/>
</dbReference>
<accession>A0A5E4W9Q8</accession>
<reference evidence="4 5" key="1">
    <citation type="submission" date="2019-08" db="EMBL/GenBank/DDBJ databases">
        <authorList>
            <person name="Peeters C."/>
        </authorList>
    </citation>
    <scope>NUCLEOTIDE SEQUENCE [LARGE SCALE GENOMIC DNA]</scope>
    <source>
        <strain evidence="4 5">LMG 31113</strain>
    </source>
</reference>
<evidence type="ECO:0000313" key="5">
    <source>
        <dbReference type="Proteomes" id="UP000382577"/>
    </source>
</evidence>
<dbReference type="AlphaFoldDB" id="A0A5E4W9Q8"/>
<proteinExistence type="inferred from homology"/>
<sequence>MGMNRDEMEDRPADLTVSIVSHGHGECLRRLFEDIGSQDVRDRLRVVLTLNLPGETFDASPYSNIEIDVIRNTFPAGFGHNHNAAFAKCRTKYFLILNPDVRLSEPHVLRSLLDLAQKDGGDGLWAPLITNSAGAVEDSVRHNLSPLSIAKRVFRREIPISRDISSTDDGPFFWVAGMAMLVTSDAFRRVGGFDQRFFLYCEDYDLCARFYGAGLPIRCVSQVAFIHDAQRDSHRSMKYLRFHVTSLLKVWMSGAYWRVVCRGNRRGEQ</sequence>
<dbReference type="Gene3D" id="3.90.550.10">
    <property type="entry name" value="Spore Coat Polysaccharide Biosynthesis Protein SpsA, Chain A"/>
    <property type="match status" value="1"/>
</dbReference>
<evidence type="ECO:0000256" key="3">
    <source>
        <dbReference type="ARBA" id="ARBA00022679"/>
    </source>
</evidence>
<comment type="similarity">
    <text evidence="1">Belongs to the glycosyltransferase 2 family.</text>
</comment>
<dbReference type="PANTHER" id="PTHR43179:SF12">
    <property type="entry name" value="GALACTOFURANOSYLTRANSFERASE GLFT2"/>
    <property type="match status" value="1"/>
</dbReference>
<keyword evidence="3 4" id="KW-0808">Transferase</keyword>